<gene>
    <name evidence="2" type="ORF">P3W24_13435</name>
</gene>
<proteinExistence type="predicted"/>
<dbReference type="RefSeq" id="WP_320552380.1">
    <property type="nucleotide sequence ID" value="NZ_JAQLOK010000008.1"/>
</dbReference>
<organism evidence="2 3">
    <name type="scientific">Luteibacter sahnii</name>
    <dbReference type="NCBI Taxonomy" id="3021977"/>
    <lineage>
        <taxon>Bacteria</taxon>
        <taxon>Pseudomonadati</taxon>
        <taxon>Pseudomonadota</taxon>
        <taxon>Gammaproteobacteria</taxon>
        <taxon>Lysobacterales</taxon>
        <taxon>Rhodanobacteraceae</taxon>
        <taxon>Luteibacter</taxon>
    </lineage>
</organism>
<evidence type="ECO:0000313" key="2">
    <source>
        <dbReference type="EMBL" id="MDF4025975.1"/>
    </source>
</evidence>
<accession>A0ABT6BD75</accession>
<evidence type="ECO:0000313" key="3">
    <source>
        <dbReference type="Proteomes" id="UP001528850"/>
    </source>
</evidence>
<name>A0ABT6BD75_9GAMM</name>
<feature type="region of interest" description="Disordered" evidence="1">
    <location>
        <begin position="1"/>
        <end position="28"/>
    </location>
</feature>
<dbReference type="EMBL" id="JARJJS010000003">
    <property type="protein sequence ID" value="MDF4025975.1"/>
    <property type="molecule type" value="Genomic_DNA"/>
</dbReference>
<sequence>MEQQPAGKRDDTTANPFGVSLDGPLQRGTHACAINPKVAESTDLGMFGTRHPGGGG</sequence>
<protein>
    <submittedName>
        <fullName evidence="2">Uncharacterized protein</fullName>
    </submittedName>
</protein>
<dbReference type="Proteomes" id="UP001528850">
    <property type="component" value="Unassembled WGS sequence"/>
</dbReference>
<reference evidence="2 3" key="1">
    <citation type="journal article" date="2024" name="Curr. Microbiol.">
        <title>Luteibacter sahnii sp. nov., A Novel Yellow-Colored Xanthomonadin Pigment Producing Probiotic Bacterium from Healthy Rice Seed Microbiome.</title>
        <authorList>
            <person name="Jaiswal G."/>
            <person name="Rana R."/>
            <person name="Nayak P.K."/>
            <person name="Chouhan R."/>
            <person name="Gandhi S.G."/>
            <person name="Patel H.K."/>
            <person name="Patil P.B."/>
        </authorList>
    </citation>
    <scope>NUCLEOTIDE SEQUENCE [LARGE SCALE GENOMIC DNA]</scope>
    <source>
        <strain evidence="2 3">PPL201</strain>
    </source>
</reference>
<evidence type="ECO:0000256" key="1">
    <source>
        <dbReference type="SAM" id="MobiDB-lite"/>
    </source>
</evidence>
<comment type="caution">
    <text evidence="2">The sequence shown here is derived from an EMBL/GenBank/DDBJ whole genome shotgun (WGS) entry which is preliminary data.</text>
</comment>
<keyword evidence="3" id="KW-1185">Reference proteome</keyword>